<dbReference type="PANTHER" id="PTHR23290">
    <property type="entry name" value="RRNA N6-ADENOSINE-METHYLTRANSFERASE METTL5"/>
    <property type="match status" value="1"/>
</dbReference>
<dbReference type="GeneID" id="92353421"/>
<dbReference type="KEGG" id="sjv:SJAV_04890"/>
<reference evidence="4" key="1">
    <citation type="submission" date="2024-03" db="EMBL/GenBank/DDBJ databases">
        <title>Complete genome sequence of Sulfurisphaera javensis strain KD-1.</title>
        <authorList>
            <person name="Sakai H."/>
            <person name="Nur N."/>
            <person name="Suwanto A."/>
            <person name="Kurosawa N."/>
        </authorList>
    </citation>
    <scope>NUCLEOTIDE SEQUENCE</scope>
    <source>
        <strain evidence="4">KD-1</strain>
    </source>
</reference>
<dbReference type="InterPro" id="IPR007848">
    <property type="entry name" value="Small_mtfrase_dom"/>
</dbReference>
<dbReference type="GO" id="GO:0008757">
    <property type="term" value="F:S-adenosylmethionine-dependent methyltransferase activity"/>
    <property type="evidence" value="ECO:0007669"/>
    <property type="project" value="UniProtKB-ARBA"/>
</dbReference>
<dbReference type="PROSITE" id="PS00092">
    <property type="entry name" value="N6_MTASE"/>
    <property type="match status" value="1"/>
</dbReference>
<sequence length="194" mass="22189">MEKIPLHPNPNYELEQYLTPSDLASEIIWTAFLRGDVKNKVVVDLGCGTGRLCAGISLLGGYCICVDIDYESLKVAKEFFENENIIAEFVNADVNNLEIRADTVIQNPPFGVVRKGADLIFLDKALSIAKTVYSIHKSNPETLQLITKLATSKGFQVEYLTHKFRMKAYYPWHRKKIHEFLIDIYLFTKPFNRQ</sequence>
<feature type="domain" description="Methyltransferase small" evidence="3">
    <location>
        <begin position="22"/>
        <end position="114"/>
    </location>
</feature>
<evidence type="ECO:0000259" key="3">
    <source>
        <dbReference type="Pfam" id="PF05175"/>
    </source>
</evidence>
<dbReference type="GO" id="GO:0032259">
    <property type="term" value="P:methylation"/>
    <property type="evidence" value="ECO:0007669"/>
    <property type="project" value="InterPro"/>
</dbReference>
<dbReference type="GO" id="GO:0003676">
    <property type="term" value="F:nucleic acid binding"/>
    <property type="evidence" value="ECO:0007669"/>
    <property type="project" value="InterPro"/>
</dbReference>
<dbReference type="SUPFAM" id="SSF53335">
    <property type="entry name" value="S-adenosyl-L-methionine-dependent methyltransferases"/>
    <property type="match status" value="1"/>
</dbReference>
<comment type="similarity">
    <text evidence="1">Belongs to the methyltransferase superfamily. PrmA family.</text>
</comment>
<evidence type="ECO:0000313" key="4">
    <source>
        <dbReference type="EMBL" id="BFH72545.1"/>
    </source>
</evidence>
<dbReference type="InterPro" id="IPR002052">
    <property type="entry name" value="DNA_methylase_N6_adenine_CS"/>
</dbReference>
<dbReference type="Gene3D" id="3.40.50.150">
    <property type="entry name" value="Vaccinia Virus protein VP39"/>
    <property type="match status" value="1"/>
</dbReference>
<proteinExistence type="inferred from homology"/>
<name>A0AAT9GNR2_9CREN</name>
<dbReference type="PANTHER" id="PTHR23290:SF0">
    <property type="entry name" value="RRNA N6-ADENOSINE-METHYLTRANSFERASE METTL5"/>
    <property type="match status" value="1"/>
</dbReference>
<dbReference type="RefSeq" id="WP_369610760.1">
    <property type="nucleotide sequence ID" value="NZ_AP031322.1"/>
</dbReference>
<dbReference type="Pfam" id="PF05175">
    <property type="entry name" value="MTS"/>
    <property type="match status" value="1"/>
</dbReference>
<dbReference type="InterPro" id="IPR029063">
    <property type="entry name" value="SAM-dependent_MTases_sf"/>
</dbReference>
<accession>A0AAT9GNR2</accession>
<gene>
    <name evidence="4" type="ORF">SJAV_04890</name>
</gene>
<dbReference type="InterPro" id="IPR051720">
    <property type="entry name" value="rRNA_MeTrfase/Polyamine_Synth"/>
</dbReference>
<evidence type="ECO:0000256" key="1">
    <source>
        <dbReference type="ARBA" id="ARBA00009741"/>
    </source>
</evidence>
<dbReference type="AlphaFoldDB" id="A0AAT9GNR2"/>
<dbReference type="CDD" id="cd02440">
    <property type="entry name" value="AdoMet_MTases"/>
    <property type="match status" value="1"/>
</dbReference>
<dbReference type="EMBL" id="AP031322">
    <property type="protein sequence ID" value="BFH72545.1"/>
    <property type="molecule type" value="Genomic_DNA"/>
</dbReference>
<evidence type="ECO:0000256" key="2">
    <source>
        <dbReference type="ARBA" id="ARBA00041374"/>
    </source>
</evidence>
<protein>
    <recommendedName>
        <fullName evidence="2">Methyltransferase-like protein 5</fullName>
    </recommendedName>
</protein>
<organism evidence="4">
    <name type="scientific">Sulfurisphaera javensis</name>
    <dbReference type="NCBI Taxonomy" id="2049879"/>
    <lineage>
        <taxon>Archaea</taxon>
        <taxon>Thermoproteota</taxon>
        <taxon>Thermoprotei</taxon>
        <taxon>Sulfolobales</taxon>
        <taxon>Sulfolobaceae</taxon>
        <taxon>Sulfurisphaera</taxon>
    </lineage>
</organism>